<evidence type="ECO:0000313" key="2">
    <source>
        <dbReference type="Proteomes" id="UP000007073"/>
    </source>
</evidence>
<reference evidence="1 2" key="1">
    <citation type="submission" date="2005-10" db="EMBL/GenBank/DDBJ databases">
        <title>Complete sequence of Geobacter metallireducens GS-15.</title>
        <authorList>
            <consortium name="US DOE Joint Genome Institute"/>
            <person name="Copeland A."/>
            <person name="Lucas S."/>
            <person name="Lapidus A."/>
            <person name="Barry K."/>
            <person name="Detter J.C."/>
            <person name="Glavina T."/>
            <person name="Hammon N."/>
            <person name="Israni S."/>
            <person name="Pitluck S."/>
            <person name="Di Bartolo G."/>
            <person name="Chain P."/>
            <person name="Schmutz J."/>
            <person name="Larimer F."/>
            <person name="Land M."/>
            <person name="Kyrpides N."/>
            <person name="Ivanova N."/>
            <person name="Richardson P."/>
        </authorList>
    </citation>
    <scope>NUCLEOTIDE SEQUENCE [LARGE SCALE GENOMIC DNA]</scope>
    <source>
        <strain evidence="2">ATCC 53774 / DSM 7210 / GS-15</strain>
    </source>
</reference>
<protein>
    <submittedName>
        <fullName evidence="1">Heptapeptide repeat protein</fullName>
    </submittedName>
</protein>
<dbReference type="HOGENOM" id="CLU_3216768_0_0_7"/>
<proteinExistence type="predicted"/>
<organism evidence="1 2">
    <name type="scientific">Geobacter metallireducens (strain ATCC 53774 / DSM 7210 / GS-15)</name>
    <dbReference type="NCBI Taxonomy" id="269799"/>
    <lineage>
        <taxon>Bacteria</taxon>
        <taxon>Pseudomonadati</taxon>
        <taxon>Thermodesulfobacteriota</taxon>
        <taxon>Desulfuromonadia</taxon>
        <taxon>Geobacterales</taxon>
        <taxon>Geobacteraceae</taxon>
        <taxon>Geobacter</taxon>
    </lineage>
</organism>
<dbReference type="EMBL" id="CP000148">
    <property type="protein sequence ID" value="AFR42816.1"/>
    <property type="molecule type" value="Genomic_DNA"/>
</dbReference>
<sequence>MFDRELLVADITNIIWDRRRCGLPFRPQGRHTEAHHGVYRVKEG</sequence>
<name>J9JEN0_GEOMG</name>
<dbReference type="AlphaFoldDB" id="J9JEN0"/>
<evidence type="ECO:0000313" key="1">
    <source>
        <dbReference type="EMBL" id="AFR42816.1"/>
    </source>
</evidence>
<dbReference type="Proteomes" id="UP000007073">
    <property type="component" value="Chromosome"/>
</dbReference>
<accession>J9JEN0</accession>
<dbReference type="STRING" id="269799.Gmet_3659"/>
<keyword evidence="2" id="KW-1185">Reference proteome</keyword>
<dbReference type="KEGG" id="gme:Gmet_3659"/>
<gene>
    <name evidence="1" type="ordered locus">Gmet_3659</name>
</gene>
<reference evidence="1 2" key="2">
    <citation type="journal article" date="2009" name="BMC Microbiol.">
        <title>The genome sequence of Geobacter metallireducens: features of metabolism, physiology and regulation common and dissimilar to Geobacter sulfurreducens.</title>
        <authorList>
            <person name="Aklujkar M."/>
            <person name="Krushkal J."/>
            <person name="DiBartolo G."/>
            <person name="Lapidus A."/>
            <person name="Land M.L."/>
            <person name="Lovley D.R."/>
        </authorList>
    </citation>
    <scope>NUCLEOTIDE SEQUENCE [LARGE SCALE GENOMIC DNA]</scope>
    <source>
        <strain evidence="2">ATCC 53774 / DSM 7210 / GS-15</strain>
    </source>
</reference>